<evidence type="ECO:0000313" key="2">
    <source>
        <dbReference type="Proteomes" id="UP000431826"/>
    </source>
</evidence>
<dbReference type="AlphaFoldDB" id="A0A640V319"/>
<gene>
    <name evidence="1" type="ORF">Stube_67600</name>
</gene>
<sequence>MRFRFTKAVRAVKVRKARPAAPVARLLGLAECGQPSPPPGGAWCTPMGEFPSPGLRNSYARQVQSTGRAMFHVKHRKAIGPAVQVALSRSACSTIASSRAWCAPRQ</sequence>
<protein>
    <submittedName>
        <fullName evidence="1">Uncharacterized protein</fullName>
    </submittedName>
</protein>
<dbReference type="Proteomes" id="UP000431826">
    <property type="component" value="Unassembled WGS sequence"/>
</dbReference>
<organism evidence="1 2">
    <name type="scientific">Streptomyces tubercidicus</name>
    <dbReference type="NCBI Taxonomy" id="47759"/>
    <lineage>
        <taxon>Bacteria</taxon>
        <taxon>Bacillati</taxon>
        <taxon>Actinomycetota</taxon>
        <taxon>Actinomycetes</taxon>
        <taxon>Kitasatosporales</taxon>
        <taxon>Streptomycetaceae</taxon>
        <taxon>Streptomyces</taxon>
    </lineage>
</organism>
<reference evidence="1 2" key="1">
    <citation type="submission" date="2019-12" db="EMBL/GenBank/DDBJ databases">
        <title>Whole genome shotgun sequence of Streptomyces tubercidicus NBRC 13090.</title>
        <authorList>
            <person name="Ichikawa N."/>
            <person name="Kimura A."/>
            <person name="Kitahashi Y."/>
            <person name="Komaki H."/>
            <person name="Tamura T."/>
        </authorList>
    </citation>
    <scope>NUCLEOTIDE SEQUENCE [LARGE SCALE GENOMIC DNA]</scope>
    <source>
        <strain evidence="1 2">NBRC 13090</strain>
    </source>
</reference>
<keyword evidence="2" id="KW-1185">Reference proteome</keyword>
<name>A0A640V319_9ACTN</name>
<accession>A0A640V319</accession>
<evidence type="ECO:0000313" key="1">
    <source>
        <dbReference type="EMBL" id="GFE42087.1"/>
    </source>
</evidence>
<comment type="caution">
    <text evidence="1">The sequence shown here is derived from an EMBL/GenBank/DDBJ whole genome shotgun (WGS) entry which is preliminary data.</text>
</comment>
<dbReference type="EMBL" id="BLIR01000003">
    <property type="protein sequence ID" value="GFE42087.1"/>
    <property type="molecule type" value="Genomic_DNA"/>
</dbReference>
<proteinExistence type="predicted"/>